<proteinExistence type="predicted"/>
<dbReference type="GeneID" id="20806196"/>
<organism evidence="3">
    <name type="scientific">Aphanomyces astaci</name>
    <name type="common">Crayfish plague agent</name>
    <dbReference type="NCBI Taxonomy" id="112090"/>
    <lineage>
        <taxon>Eukaryota</taxon>
        <taxon>Sar</taxon>
        <taxon>Stramenopiles</taxon>
        <taxon>Oomycota</taxon>
        <taxon>Saprolegniomycetes</taxon>
        <taxon>Saprolegniales</taxon>
        <taxon>Verrucalvaceae</taxon>
        <taxon>Aphanomyces</taxon>
    </lineage>
</organism>
<sequence length="338" mass="37740">MGSELADERDDLVSLLNSEWTQPQGRDCRDTTRLRTRDPFLLAILREDGEAVEGGDVGYHSEHHTMQRPIWTHAVATDEVAVSASKTTRRTKKTFVIPIDTSIVREPPPTSSINGQSLHQDEVENLRHQLKEASNELKVWKQRWAIKNNPTAASNQEAAPHNQPPSSSVRQDNLRIAELQAALGHLQTRHQRLRTSNTQLRQRCNELEALTTSQATAYAIQEQTIAYLQEKLQAQALLAKDTHRRVATRENNIPQHSHTRAAHCQLDSIACDQARVQRPASTVAPPVATSISTPHWSKSRTVPPITSSHSHPVTPPITEKLRQLYVKQKSAAAATTTS</sequence>
<keyword evidence="1" id="KW-0175">Coiled coil</keyword>
<feature type="region of interest" description="Disordered" evidence="2">
    <location>
        <begin position="151"/>
        <end position="170"/>
    </location>
</feature>
<dbReference type="OrthoDB" id="1394818at2759"/>
<protein>
    <submittedName>
        <fullName evidence="3">Uncharacterized protein</fullName>
    </submittedName>
</protein>
<name>W4GWS8_APHAT</name>
<evidence type="ECO:0000256" key="1">
    <source>
        <dbReference type="SAM" id="Coils"/>
    </source>
</evidence>
<dbReference type="AlphaFoldDB" id="W4GWS8"/>
<evidence type="ECO:0000256" key="2">
    <source>
        <dbReference type="SAM" id="MobiDB-lite"/>
    </source>
</evidence>
<accession>W4GWS8</accession>
<reference evidence="3" key="1">
    <citation type="submission" date="2013-12" db="EMBL/GenBank/DDBJ databases">
        <title>The Genome Sequence of Aphanomyces astaci APO3.</title>
        <authorList>
            <consortium name="The Broad Institute Genomics Platform"/>
            <person name="Russ C."/>
            <person name="Tyler B."/>
            <person name="van West P."/>
            <person name="Dieguez-Uribeondo J."/>
            <person name="Young S.K."/>
            <person name="Zeng Q."/>
            <person name="Gargeya S."/>
            <person name="Fitzgerald M."/>
            <person name="Abouelleil A."/>
            <person name="Alvarado L."/>
            <person name="Chapman S.B."/>
            <person name="Gainer-Dewar J."/>
            <person name="Goldberg J."/>
            <person name="Griggs A."/>
            <person name="Gujja S."/>
            <person name="Hansen M."/>
            <person name="Howarth C."/>
            <person name="Imamovic A."/>
            <person name="Ireland A."/>
            <person name="Larimer J."/>
            <person name="McCowan C."/>
            <person name="Murphy C."/>
            <person name="Pearson M."/>
            <person name="Poon T.W."/>
            <person name="Priest M."/>
            <person name="Roberts A."/>
            <person name="Saif S."/>
            <person name="Shea T."/>
            <person name="Sykes S."/>
            <person name="Wortman J."/>
            <person name="Nusbaum C."/>
            <person name="Birren B."/>
        </authorList>
    </citation>
    <scope>NUCLEOTIDE SEQUENCE [LARGE SCALE GENOMIC DNA]</scope>
    <source>
        <strain evidence="3">APO3</strain>
    </source>
</reference>
<feature type="compositionally biased region" description="Polar residues" evidence="2">
    <location>
        <begin position="289"/>
        <end position="311"/>
    </location>
</feature>
<feature type="region of interest" description="Disordered" evidence="2">
    <location>
        <begin position="281"/>
        <end position="314"/>
    </location>
</feature>
<dbReference type="VEuPathDB" id="FungiDB:H257_04200"/>
<gene>
    <name evidence="3" type="ORF">H257_04200</name>
</gene>
<evidence type="ECO:0000313" key="3">
    <source>
        <dbReference type="EMBL" id="ETV83479.1"/>
    </source>
</evidence>
<dbReference type="RefSeq" id="XP_009826909.1">
    <property type="nucleotide sequence ID" value="XM_009828607.1"/>
</dbReference>
<dbReference type="EMBL" id="KI913120">
    <property type="protein sequence ID" value="ETV83479.1"/>
    <property type="molecule type" value="Genomic_DNA"/>
</dbReference>
<feature type="coiled-coil region" evidence="1">
    <location>
        <begin position="116"/>
        <end position="143"/>
    </location>
</feature>